<dbReference type="InterPro" id="IPR009057">
    <property type="entry name" value="Homeodomain-like_sf"/>
</dbReference>
<dbReference type="GO" id="GO:0003700">
    <property type="term" value="F:DNA-binding transcription factor activity"/>
    <property type="evidence" value="ECO:0007669"/>
    <property type="project" value="TreeGrafter"/>
</dbReference>
<reference evidence="7 8" key="1">
    <citation type="submission" date="2019-08" db="EMBL/GenBank/DDBJ databases">
        <title>Whole-genome Sequencing of e-waste polymer degrading bacterium Pseudomonas sp. strain PE08.</title>
        <authorList>
            <person name="Kirdat K."/>
            <person name="Debbarma P."/>
            <person name="Narawade N."/>
            <person name="Suyal D."/>
            <person name="Thorat V."/>
            <person name="Shouche Y."/>
            <person name="Goel R."/>
            <person name="Yadav A."/>
        </authorList>
    </citation>
    <scope>NUCLEOTIDE SEQUENCE [LARGE SCALE GENOMIC DNA]</scope>
    <source>
        <strain evidence="7 8">PE08</strain>
    </source>
</reference>
<dbReference type="KEGG" id="plal:FXN65_21045"/>
<evidence type="ECO:0000313" key="7">
    <source>
        <dbReference type="EMBL" id="QEY64424.1"/>
    </source>
</evidence>
<dbReference type="PROSITE" id="PS50977">
    <property type="entry name" value="HTH_TETR_2"/>
    <property type="match status" value="1"/>
</dbReference>
<dbReference type="FunFam" id="1.10.357.10:FF:000003">
    <property type="entry name" value="HTH-type transcriptional regulator AcrR"/>
    <property type="match status" value="1"/>
</dbReference>
<dbReference type="InterPro" id="IPR013572">
    <property type="entry name" value="Tscrpt_reg_MAATS_C"/>
</dbReference>
<evidence type="ECO:0000256" key="1">
    <source>
        <dbReference type="ARBA" id="ARBA00022491"/>
    </source>
</evidence>
<protein>
    <submittedName>
        <fullName evidence="7">TetR family transcriptional regulator</fullName>
    </submittedName>
</protein>
<evidence type="ECO:0000256" key="4">
    <source>
        <dbReference type="ARBA" id="ARBA00023163"/>
    </source>
</evidence>
<dbReference type="PRINTS" id="PR00455">
    <property type="entry name" value="HTHTETR"/>
</dbReference>
<gene>
    <name evidence="7" type="ORF">FXN65_21045</name>
</gene>
<dbReference type="GO" id="GO:0045892">
    <property type="term" value="P:negative regulation of DNA-templated transcription"/>
    <property type="evidence" value="ECO:0007669"/>
    <property type="project" value="UniProtKB-ARBA"/>
</dbReference>
<evidence type="ECO:0000256" key="2">
    <source>
        <dbReference type="ARBA" id="ARBA00023015"/>
    </source>
</evidence>
<feature type="domain" description="HTH tetR-type" evidence="6">
    <location>
        <begin position="10"/>
        <end position="70"/>
    </location>
</feature>
<accession>A0A5J6QPN4</accession>
<feature type="DNA-binding region" description="H-T-H motif" evidence="5">
    <location>
        <begin position="33"/>
        <end position="52"/>
    </location>
</feature>
<dbReference type="Proteomes" id="UP000327179">
    <property type="component" value="Chromosome"/>
</dbReference>
<keyword evidence="4" id="KW-0804">Transcription</keyword>
<dbReference type="Pfam" id="PF00440">
    <property type="entry name" value="TetR_N"/>
    <property type="match status" value="1"/>
</dbReference>
<dbReference type="GO" id="GO:0000976">
    <property type="term" value="F:transcription cis-regulatory region binding"/>
    <property type="evidence" value="ECO:0007669"/>
    <property type="project" value="TreeGrafter"/>
</dbReference>
<sequence length="213" mass="24310">MARRTKEEAEETRVQILDATERVFHEKGVSRASLAEIAAAAGVSRGAIYWHFENKNDLFQAMLERIHTPLEELARASESEDEPDPLGRMHQLMVRLLRRVELDPQSRRIHEILRHKVEYTEELGDLRQQMEDQSVDCDQRIAKALRNAVSRGQLPDDLDCRRAAISVHAYLEGIQTNWLLVPASYSLADEAENLVNSLMDMLKSSPALRARAN</sequence>
<dbReference type="PROSITE" id="PS01081">
    <property type="entry name" value="HTH_TETR_1"/>
    <property type="match status" value="1"/>
</dbReference>
<dbReference type="InterPro" id="IPR050109">
    <property type="entry name" value="HTH-type_TetR-like_transc_reg"/>
</dbReference>
<dbReference type="SUPFAM" id="SSF46689">
    <property type="entry name" value="Homeodomain-like"/>
    <property type="match status" value="1"/>
</dbReference>
<dbReference type="PANTHER" id="PTHR30055:SF240">
    <property type="entry name" value="HTH-TYPE TRANSCRIPTIONAL REGULATOR ACRR"/>
    <property type="match status" value="1"/>
</dbReference>
<dbReference type="InterPro" id="IPR023772">
    <property type="entry name" value="DNA-bd_HTH_TetR-type_CS"/>
</dbReference>
<dbReference type="RefSeq" id="WP_151136044.1">
    <property type="nucleotide sequence ID" value="NZ_CP043311.1"/>
</dbReference>
<evidence type="ECO:0000313" key="8">
    <source>
        <dbReference type="Proteomes" id="UP000327179"/>
    </source>
</evidence>
<keyword evidence="3 5" id="KW-0238">DNA-binding</keyword>
<dbReference type="AlphaFoldDB" id="A0A5J6QPN4"/>
<dbReference type="InterPro" id="IPR001647">
    <property type="entry name" value="HTH_TetR"/>
</dbReference>
<keyword evidence="2" id="KW-0805">Transcription regulation</keyword>
<keyword evidence="1" id="KW-0678">Repressor</keyword>
<evidence type="ECO:0000259" key="6">
    <source>
        <dbReference type="PROSITE" id="PS50977"/>
    </source>
</evidence>
<dbReference type="PANTHER" id="PTHR30055">
    <property type="entry name" value="HTH-TYPE TRANSCRIPTIONAL REGULATOR RUTR"/>
    <property type="match status" value="1"/>
</dbReference>
<keyword evidence="8" id="KW-1185">Reference proteome</keyword>
<dbReference type="InterPro" id="IPR036271">
    <property type="entry name" value="Tet_transcr_reg_TetR-rel_C_sf"/>
</dbReference>
<dbReference type="Gene3D" id="1.10.357.10">
    <property type="entry name" value="Tetracycline Repressor, domain 2"/>
    <property type="match status" value="1"/>
</dbReference>
<proteinExistence type="predicted"/>
<dbReference type="Pfam" id="PF08361">
    <property type="entry name" value="TetR_C_2"/>
    <property type="match status" value="1"/>
</dbReference>
<dbReference type="SUPFAM" id="SSF48498">
    <property type="entry name" value="Tetracyclin repressor-like, C-terminal domain"/>
    <property type="match status" value="1"/>
</dbReference>
<organism evidence="7 8">
    <name type="scientific">Metapseudomonas lalkuanensis</name>
    <dbReference type="NCBI Taxonomy" id="2604832"/>
    <lineage>
        <taxon>Bacteria</taxon>
        <taxon>Pseudomonadati</taxon>
        <taxon>Pseudomonadota</taxon>
        <taxon>Gammaproteobacteria</taxon>
        <taxon>Pseudomonadales</taxon>
        <taxon>Pseudomonadaceae</taxon>
        <taxon>Metapseudomonas</taxon>
    </lineage>
</organism>
<name>A0A5J6QPN4_9GAMM</name>
<dbReference type="EMBL" id="CP043311">
    <property type="protein sequence ID" value="QEY64424.1"/>
    <property type="molecule type" value="Genomic_DNA"/>
</dbReference>
<evidence type="ECO:0000256" key="3">
    <source>
        <dbReference type="ARBA" id="ARBA00023125"/>
    </source>
</evidence>
<evidence type="ECO:0000256" key="5">
    <source>
        <dbReference type="PROSITE-ProRule" id="PRU00335"/>
    </source>
</evidence>